<proteinExistence type="inferred from homology"/>
<dbReference type="RefSeq" id="WP_087553619.1">
    <property type="nucleotide sequence ID" value="NZ_CP033133.1"/>
</dbReference>
<comment type="function">
    <text evidence="7">Required for disulfide bond formation in some periplasmic proteins. Acts by transferring its disulfide bond to other proteins and is reduced in the process.</text>
</comment>
<protein>
    <recommendedName>
        <fullName evidence="7">Thiol:disulfide interchange protein</fullName>
    </recommendedName>
</protein>
<dbReference type="Pfam" id="PF13098">
    <property type="entry name" value="Thioredoxin_2"/>
    <property type="match status" value="1"/>
</dbReference>
<dbReference type="InterPro" id="IPR033954">
    <property type="entry name" value="DiS-bond_Isoase_DsbC/G"/>
</dbReference>
<evidence type="ECO:0000256" key="2">
    <source>
        <dbReference type="ARBA" id="ARBA00009813"/>
    </source>
</evidence>
<reference evidence="10 11" key="1">
    <citation type="submission" date="2018-10" db="EMBL/GenBank/DDBJ databases">
        <title>The complete genome of Acinetobacter wuhouensis strain WCHAW010062.</title>
        <authorList>
            <person name="Hu Y."/>
            <person name="Long H."/>
            <person name="Feng Y."/>
            <person name="Zong Z."/>
        </authorList>
    </citation>
    <scope>NUCLEOTIDE SEQUENCE [LARGE SCALE GENOMIC DNA]</scope>
    <source>
        <strain evidence="10 11">WCHAW010062</strain>
    </source>
</reference>
<evidence type="ECO:0000256" key="3">
    <source>
        <dbReference type="ARBA" id="ARBA00022729"/>
    </source>
</evidence>
<keyword evidence="5" id="KW-1015">Disulfide bond</keyword>
<dbReference type="SUPFAM" id="SSF54423">
    <property type="entry name" value="DsbC/DsbG N-terminal domain-like"/>
    <property type="match status" value="1"/>
</dbReference>
<dbReference type="InterPro" id="IPR036249">
    <property type="entry name" value="Thioredoxin-like_sf"/>
</dbReference>
<evidence type="ECO:0000313" key="10">
    <source>
        <dbReference type="EMBL" id="AYO56195.1"/>
    </source>
</evidence>
<keyword evidence="4 7" id="KW-0574">Periplasm</keyword>
<evidence type="ECO:0000259" key="8">
    <source>
        <dbReference type="Pfam" id="PF10411"/>
    </source>
</evidence>
<dbReference type="PROSITE" id="PS00194">
    <property type="entry name" value="THIOREDOXIN_1"/>
    <property type="match status" value="1"/>
</dbReference>
<evidence type="ECO:0000256" key="6">
    <source>
        <dbReference type="ARBA" id="ARBA00023284"/>
    </source>
</evidence>
<dbReference type="SUPFAM" id="SSF52833">
    <property type="entry name" value="Thioredoxin-like"/>
    <property type="match status" value="1"/>
</dbReference>
<dbReference type="InterPro" id="IPR012336">
    <property type="entry name" value="Thioredoxin-like_fold"/>
</dbReference>
<evidence type="ECO:0000259" key="9">
    <source>
        <dbReference type="Pfam" id="PF13098"/>
    </source>
</evidence>
<organism evidence="10 11">
    <name type="scientific">Acinetobacter wuhouensis</name>
    <dbReference type="NCBI Taxonomy" id="1879050"/>
    <lineage>
        <taxon>Bacteria</taxon>
        <taxon>Pseudomonadati</taxon>
        <taxon>Pseudomonadota</taxon>
        <taxon>Gammaproteobacteria</taxon>
        <taxon>Moraxellales</taxon>
        <taxon>Moraxellaceae</taxon>
        <taxon>Acinetobacter</taxon>
    </lineage>
</organism>
<keyword evidence="6 7" id="KW-0676">Redox-active center</keyword>
<feature type="chain" id="PRO_5017851060" description="Thiol:disulfide interchange protein" evidence="7">
    <location>
        <begin position="21"/>
        <end position="233"/>
    </location>
</feature>
<accession>A0A3G2T803</accession>
<dbReference type="PANTHER" id="PTHR35272">
    <property type="entry name" value="THIOL:DISULFIDE INTERCHANGE PROTEIN DSBC-RELATED"/>
    <property type="match status" value="1"/>
</dbReference>
<evidence type="ECO:0000256" key="5">
    <source>
        <dbReference type="ARBA" id="ARBA00023157"/>
    </source>
</evidence>
<dbReference type="Pfam" id="PF10411">
    <property type="entry name" value="DsbC_N"/>
    <property type="match status" value="1"/>
</dbReference>
<evidence type="ECO:0000256" key="7">
    <source>
        <dbReference type="RuleBase" id="RU364038"/>
    </source>
</evidence>
<dbReference type="InterPro" id="IPR009094">
    <property type="entry name" value="DiS-bond_isomerase_DsbC/G_N_sf"/>
</dbReference>
<feature type="domain" description="Disulphide bond isomerase DsbC/G N-terminal" evidence="8">
    <location>
        <begin position="18"/>
        <end position="83"/>
    </location>
</feature>
<dbReference type="PANTHER" id="PTHR35272:SF3">
    <property type="entry name" value="THIOL:DISULFIDE INTERCHANGE PROTEIN DSBC"/>
    <property type="match status" value="1"/>
</dbReference>
<dbReference type="CDD" id="cd03020">
    <property type="entry name" value="DsbA_DsbC_DsbG"/>
    <property type="match status" value="1"/>
</dbReference>
<evidence type="ECO:0000313" key="11">
    <source>
        <dbReference type="Proteomes" id="UP000279962"/>
    </source>
</evidence>
<keyword evidence="3 7" id="KW-0732">Signal</keyword>
<dbReference type="AlphaFoldDB" id="A0A3G2T803"/>
<dbReference type="InterPro" id="IPR017937">
    <property type="entry name" value="Thioredoxin_CS"/>
</dbReference>
<dbReference type="InterPro" id="IPR051470">
    <property type="entry name" value="Thiol:disulfide_interchange"/>
</dbReference>
<gene>
    <name evidence="10" type="ORF">CDG68_22325</name>
</gene>
<feature type="signal peptide" evidence="7">
    <location>
        <begin position="1"/>
        <end position="20"/>
    </location>
</feature>
<feature type="domain" description="Thioredoxin-like fold" evidence="9">
    <location>
        <begin position="108"/>
        <end position="227"/>
    </location>
</feature>
<evidence type="ECO:0000256" key="4">
    <source>
        <dbReference type="ARBA" id="ARBA00022764"/>
    </source>
</evidence>
<comment type="similarity">
    <text evidence="2 7">Belongs to the thioredoxin family. DsbC subfamily.</text>
</comment>
<evidence type="ECO:0000256" key="1">
    <source>
        <dbReference type="ARBA" id="ARBA00004418"/>
    </source>
</evidence>
<dbReference type="GO" id="GO:0042597">
    <property type="term" value="C:periplasmic space"/>
    <property type="evidence" value="ECO:0007669"/>
    <property type="project" value="UniProtKB-SubCell"/>
</dbReference>
<dbReference type="EMBL" id="CP033133">
    <property type="protein sequence ID" value="AYO56195.1"/>
    <property type="molecule type" value="Genomic_DNA"/>
</dbReference>
<dbReference type="Gene3D" id="3.10.450.70">
    <property type="entry name" value="Disulphide bond isomerase, DsbC/G, N-terminal"/>
    <property type="match status" value="1"/>
</dbReference>
<dbReference type="Gene3D" id="3.40.30.10">
    <property type="entry name" value="Glutaredoxin"/>
    <property type="match status" value="1"/>
</dbReference>
<sequence length="233" mass="26067">MLKQFIALSLSLTLCSVSFASVDTVKAKLVQQYPNIKIDNLKTTEMQGLYSGTLDDKIIYVNEDVQHIFIGSMIRLKDQHNLTKDLVDQKNYVDFKTLPLNDAIKTVRGNGKRQLAIFSDPNCPYCKVLEGNLAKLNDVTIYTFIYPIKVQSILPSKQVWCSSNKAYAWKNLIQSGIKPTAPANCATPIDRNLELGQKLGLQGTPAIIFSNGYKAMGAYPADQIEKLWQKFGL</sequence>
<name>A0A3G2T803_9GAMM</name>
<dbReference type="InterPro" id="IPR018950">
    <property type="entry name" value="DiS-bond_isomerase_DsbC/G_N"/>
</dbReference>
<comment type="subcellular location">
    <subcellularLocation>
        <location evidence="1 7">Periplasm</location>
    </subcellularLocation>
</comment>
<dbReference type="Proteomes" id="UP000279962">
    <property type="component" value="Chromosome"/>
</dbReference>